<protein>
    <submittedName>
        <fullName evidence="3">Cytosine/purine permease NCS1 family protein</fullName>
    </submittedName>
</protein>
<evidence type="ECO:0000256" key="1">
    <source>
        <dbReference type="SAM" id="MobiDB-lite"/>
    </source>
</evidence>
<dbReference type="Gene3D" id="1.10.4160.10">
    <property type="entry name" value="Hydantoin permease"/>
    <property type="match status" value="1"/>
</dbReference>
<dbReference type="Proteomes" id="UP000468668">
    <property type="component" value="Unassembled WGS sequence"/>
</dbReference>
<keyword evidence="2" id="KW-0472">Membrane</keyword>
<feature type="transmembrane region" description="Helical" evidence="2">
    <location>
        <begin position="396"/>
        <end position="418"/>
    </location>
</feature>
<feature type="transmembrane region" description="Helical" evidence="2">
    <location>
        <begin position="196"/>
        <end position="218"/>
    </location>
</feature>
<feature type="transmembrane region" description="Helical" evidence="2">
    <location>
        <begin position="316"/>
        <end position="339"/>
    </location>
</feature>
<dbReference type="PANTHER" id="PTHR30569">
    <property type="entry name" value="CYTOSINE TRANSPORTER CODB"/>
    <property type="match status" value="1"/>
</dbReference>
<dbReference type="GO" id="GO:0015209">
    <property type="term" value="F:cytosine transmembrane transporter activity"/>
    <property type="evidence" value="ECO:0007669"/>
    <property type="project" value="InterPro"/>
</dbReference>
<feature type="transmembrane region" description="Helical" evidence="2">
    <location>
        <begin position="60"/>
        <end position="84"/>
    </location>
</feature>
<dbReference type="GO" id="GO:0005886">
    <property type="term" value="C:plasma membrane"/>
    <property type="evidence" value="ECO:0007669"/>
    <property type="project" value="TreeGrafter"/>
</dbReference>
<feature type="transmembrane region" description="Helical" evidence="2">
    <location>
        <begin position="133"/>
        <end position="159"/>
    </location>
</feature>
<evidence type="ECO:0000313" key="4">
    <source>
        <dbReference type="Proteomes" id="UP000468668"/>
    </source>
</evidence>
<dbReference type="EMBL" id="WAJR01000009">
    <property type="protein sequence ID" value="KAB1640744.1"/>
    <property type="molecule type" value="Genomic_DNA"/>
</dbReference>
<proteinExistence type="predicted"/>
<evidence type="ECO:0000313" key="3">
    <source>
        <dbReference type="EMBL" id="KAB1640744.1"/>
    </source>
</evidence>
<feature type="region of interest" description="Disordered" evidence="1">
    <location>
        <begin position="21"/>
        <end position="43"/>
    </location>
</feature>
<dbReference type="GeneID" id="98657770"/>
<dbReference type="InterPro" id="IPR030191">
    <property type="entry name" value="CodB"/>
</dbReference>
<keyword evidence="2" id="KW-1133">Transmembrane helix</keyword>
<feature type="compositionally biased region" description="Low complexity" evidence="1">
    <location>
        <begin position="21"/>
        <end position="33"/>
    </location>
</feature>
<dbReference type="PANTHER" id="PTHR30569:SF0">
    <property type="entry name" value="CYTOSINE PERMEASE"/>
    <property type="match status" value="1"/>
</dbReference>
<feature type="transmembrane region" description="Helical" evidence="2">
    <location>
        <begin position="439"/>
        <end position="459"/>
    </location>
</feature>
<feature type="transmembrane region" description="Helical" evidence="2">
    <location>
        <begin position="90"/>
        <end position="112"/>
    </location>
</feature>
<feature type="transmembrane region" description="Helical" evidence="2">
    <location>
        <begin position="171"/>
        <end position="189"/>
    </location>
</feature>
<sequence length="499" mass="52227">MNKGECAASAVKGKTPVEVAAPAKGRAPSSASAGGTGSSGAKESLFERVPDSARLAWPDIAAILSGVVSSLSKLMGGGIVAFYAGCQLGGVAMAITFALSFVLTYLVGKITFREGLPNNVASRLYIFGTKGSAVGSLIWIFLLVGVLAVGTVQLGNAILYAFGWDATWERWALFVGISCVWIFMALFGTKVIARMNAAFVVALFCVMGYVVYLIAANGQMGDALTHGVMIPGVEVGQGFAYGVNYAIMTSGLLALFAADFTRYARKESDLVPIAGVGSLFAVITYLFGALITYFGFSQAVEYFSAQGYDATGAAHAAITNPGISLVLAAGGVGLAIICLSQMKVETSNSIGGANAVTNLFDSLFGVKLSWPVAVVIANAIGLAFILGNILDQVNAFMSFGSILTISWCMLLITDYYIVRGPLKIGSRGVPLASVEIVNWRGVVTLAVTSVVNMVLYSAGIVSVPFLTTAPMTVALYLVLSLVFKTRVRENEKARLEKVA</sequence>
<gene>
    <name evidence="3" type="ORF">F8C90_05045</name>
</gene>
<evidence type="ECO:0000256" key="2">
    <source>
        <dbReference type="SAM" id="Phobius"/>
    </source>
</evidence>
<dbReference type="AlphaFoldDB" id="A0A6N6NLS5"/>
<accession>A0A6N6NLS5</accession>
<feature type="transmembrane region" description="Helical" evidence="2">
    <location>
        <begin position="238"/>
        <end position="258"/>
    </location>
</feature>
<feature type="transmembrane region" description="Helical" evidence="2">
    <location>
        <begin position="368"/>
        <end position="390"/>
    </location>
</feature>
<keyword evidence="4" id="KW-1185">Reference proteome</keyword>
<dbReference type="OrthoDB" id="3169878at2"/>
<dbReference type="RefSeq" id="WP_158049372.1">
    <property type="nucleotide sequence ID" value="NZ_DBFRTL010000006.1"/>
</dbReference>
<keyword evidence="2" id="KW-0812">Transmembrane</keyword>
<name>A0A6N6NLS5_9ACTN</name>
<feature type="transmembrane region" description="Helical" evidence="2">
    <location>
        <begin position="270"/>
        <end position="296"/>
    </location>
</feature>
<reference evidence="3 4" key="1">
    <citation type="submission" date="2019-09" db="EMBL/GenBank/DDBJ databases">
        <title>Whole genome shotgun sequencing (WGS) of Ellagibacter isourolithinifaciens DSM 104140(T) and Adlercreutzia muris DSM 29508(T).</title>
        <authorList>
            <person name="Stoll D.A."/>
            <person name="Danylec N."/>
            <person name="Huch M."/>
        </authorList>
    </citation>
    <scope>NUCLEOTIDE SEQUENCE [LARGE SCALE GENOMIC DNA]</scope>
    <source>
        <strain evidence="3 4">DSM 104140</strain>
    </source>
</reference>
<comment type="caution">
    <text evidence="3">The sequence shown here is derived from an EMBL/GenBank/DDBJ whole genome shotgun (WGS) entry which is preliminary data.</text>
</comment>
<feature type="transmembrane region" description="Helical" evidence="2">
    <location>
        <begin position="465"/>
        <end position="483"/>
    </location>
</feature>
<organism evidence="3 4">
    <name type="scientific">Ellagibacter isourolithinifaciens</name>
    <dbReference type="NCBI Taxonomy" id="2137581"/>
    <lineage>
        <taxon>Bacteria</taxon>
        <taxon>Bacillati</taxon>
        <taxon>Actinomycetota</taxon>
        <taxon>Coriobacteriia</taxon>
        <taxon>Eggerthellales</taxon>
        <taxon>Eggerthellaceae</taxon>
        <taxon>Ellagibacter</taxon>
    </lineage>
</organism>